<feature type="region of interest" description="Disordered" evidence="1">
    <location>
        <begin position="28"/>
        <end position="71"/>
    </location>
</feature>
<feature type="compositionally biased region" description="Polar residues" evidence="1">
    <location>
        <begin position="28"/>
        <end position="43"/>
    </location>
</feature>
<organism evidence="2 3">
    <name type="scientific">Thermincola ferriacetica</name>
    <dbReference type="NCBI Taxonomy" id="281456"/>
    <lineage>
        <taxon>Bacteria</taxon>
        <taxon>Bacillati</taxon>
        <taxon>Bacillota</taxon>
        <taxon>Clostridia</taxon>
        <taxon>Eubacteriales</taxon>
        <taxon>Thermincolaceae</taxon>
        <taxon>Thermincola</taxon>
    </lineage>
</organism>
<gene>
    <name evidence="2" type="ORF">Tfer_1696</name>
</gene>
<feature type="compositionally biased region" description="Low complexity" evidence="1">
    <location>
        <begin position="44"/>
        <end position="62"/>
    </location>
</feature>
<keyword evidence="3" id="KW-1185">Reference proteome</keyword>
<evidence type="ECO:0000256" key="1">
    <source>
        <dbReference type="SAM" id="MobiDB-lite"/>
    </source>
</evidence>
<dbReference type="EMBL" id="LGTE01000010">
    <property type="protein sequence ID" value="KNZ69675.1"/>
    <property type="molecule type" value="Genomic_DNA"/>
</dbReference>
<accession>A0A0L6W2A8</accession>
<dbReference type="RefSeq" id="WP_200901021.1">
    <property type="nucleotide sequence ID" value="NZ_LGTE01000010.1"/>
</dbReference>
<reference evidence="3" key="1">
    <citation type="submission" date="2015-07" db="EMBL/GenBank/DDBJ databases">
        <title>Complete Genome of Thermincola ferriacetica strain Z-0001T.</title>
        <authorList>
            <person name="Lusk B."/>
            <person name="Badalamenti J.P."/>
            <person name="Parameswaran P."/>
            <person name="Bond D.R."/>
            <person name="Torres C.I."/>
        </authorList>
    </citation>
    <scope>NUCLEOTIDE SEQUENCE [LARGE SCALE GENOMIC DNA]</scope>
    <source>
        <strain evidence="3">Z-0001</strain>
    </source>
</reference>
<protein>
    <recommendedName>
        <fullName evidence="4">Lipoprotein</fullName>
    </recommendedName>
</protein>
<sequence length="224" mass="24444" precursor="true">MLDKFKLVSFLVLGLAIVGCGKQTTVHTNNTSGVSNPVAQTSITTNKPSQTQTKQTQATTEQPVAPEKNPVGDIPDSQVFVRFSSAQGGYSLEVPEGWARMEQAGNVVFTDKLDGVKVTTEESSKPLSIATIEAKQVTAIKNTERAVQVSSIQSINLPSGPAVLVKYTSNSEPNSVTGKQVRLDNSSYFYYKNGKLARLELWAPVGADNVDQWKRMSESFRWEK</sequence>
<evidence type="ECO:0000313" key="2">
    <source>
        <dbReference type="EMBL" id="KNZ69675.1"/>
    </source>
</evidence>
<dbReference type="PROSITE" id="PS51257">
    <property type="entry name" value="PROKAR_LIPOPROTEIN"/>
    <property type="match status" value="1"/>
</dbReference>
<evidence type="ECO:0000313" key="3">
    <source>
        <dbReference type="Proteomes" id="UP000037175"/>
    </source>
</evidence>
<evidence type="ECO:0008006" key="4">
    <source>
        <dbReference type="Google" id="ProtNLM"/>
    </source>
</evidence>
<dbReference type="AlphaFoldDB" id="A0A0L6W2A8"/>
<comment type="caution">
    <text evidence="2">The sequence shown here is derived from an EMBL/GenBank/DDBJ whole genome shotgun (WGS) entry which is preliminary data.</text>
</comment>
<proteinExistence type="predicted"/>
<name>A0A0L6W2A8_9FIRM</name>
<dbReference type="Proteomes" id="UP000037175">
    <property type="component" value="Unassembled WGS sequence"/>
</dbReference>